<dbReference type="RefSeq" id="WP_006808545.1">
    <property type="nucleotide sequence ID" value="NZ_ADAD01000205.1"/>
</dbReference>
<protein>
    <recommendedName>
        <fullName evidence="4">ComEA protein</fullName>
    </recommendedName>
</protein>
<comment type="caution">
    <text evidence="2">The sequence shown here is derived from an EMBL/GenBank/DDBJ whole genome shotgun (WGS) entry which is preliminary data.</text>
</comment>
<proteinExistence type="predicted"/>
<evidence type="ECO:0008006" key="4">
    <source>
        <dbReference type="Google" id="ProtNLM"/>
    </source>
</evidence>
<keyword evidence="1" id="KW-1133">Transmembrane helix</keyword>
<keyword evidence="1" id="KW-0472">Membrane</keyword>
<dbReference type="SUPFAM" id="SSF47781">
    <property type="entry name" value="RuvA domain 2-like"/>
    <property type="match status" value="1"/>
</dbReference>
<name>D0GPX6_9FUSO</name>
<dbReference type="Proteomes" id="UP000004226">
    <property type="component" value="Unassembled WGS sequence"/>
</dbReference>
<dbReference type="Pfam" id="PF12836">
    <property type="entry name" value="HHH_3"/>
    <property type="match status" value="1"/>
</dbReference>
<dbReference type="InterPro" id="IPR010994">
    <property type="entry name" value="RuvA_2-like"/>
</dbReference>
<dbReference type="eggNOG" id="COG2183">
    <property type="taxonomic scope" value="Bacteria"/>
</dbReference>
<organism evidence="2 3">
    <name type="scientific">Pseudoleptotrichia goodfellowii F0264</name>
    <dbReference type="NCBI Taxonomy" id="596323"/>
    <lineage>
        <taxon>Bacteria</taxon>
        <taxon>Fusobacteriati</taxon>
        <taxon>Fusobacteriota</taxon>
        <taxon>Fusobacteriia</taxon>
        <taxon>Fusobacteriales</taxon>
        <taxon>Leptotrichiaceae</taxon>
        <taxon>Pseudoleptotrichia</taxon>
    </lineage>
</organism>
<evidence type="ECO:0000256" key="1">
    <source>
        <dbReference type="SAM" id="Phobius"/>
    </source>
</evidence>
<accession>D0GPX6</accession>
<dbReference type="EMBL" id="ADAD01000205">
    <property type="protein sequence ID" value="EEY33851.1"/>
    <property type="molecule type" value="Genomic_DNA"/>
</dbReference>
<dbReference type="Gene3D" id="1.10.150.310">
    <property type="entry name" value="Tex RuvX-like domain-like"/>
    <property type="match status" value="1"/>
</dbReference>
<keyword evidence="1" id="KW-0812">Transmembrane</keyword>
<sequence length="194" mass="22814">MKIKYIIIFVILLVLGNFLRLFIEDHNMPDIKINEEISYQKENAKKENDLSKTKEKFDINIVGYDELLKLGFPKSKAEKLITFRDETGIISDMEELKNISKFGEAGIKQAKKYLFVDKEKIKNPEQNYNGRTYTVFNINDADEERLKMIGFTKREIKKLLPEISKGNIHSNIDLEKIIGSERYEKVEKRIRFSE</sequence>
<keyword evidence="3" id="KW-1185">Reference proteome</keyword>
<reference evidence="2 3" key="1">
    <citation type="submission" date="2009-10" db="EMBL/GenBank/DDBJ databases">
        <authorList>
            <person name="Harkins D.M."/>
            <person name="Madupu R."/>
            <person name="Durkin A.S."/>
            <person name="Torralba M."/>
            <person name="Methe B."/>
            <person name="Sutton G.G."/>
            <person name="Strausberg R.L."/>
            <person name="Nelson K.E."/>
        </authorList>
    </citation>
    <scope>NUCLEOTIDE SEQUENCE [LARGE SCALE GENOMIC DNA]</scope>
    <source>
        <strain evidence="2 3">F0264</strain>
    </source>
</reference>
<feature type="transmembrane region" description="Helical" evidence="1">
    <location>
        <begin position="6"/>
        <end position="23"/>
    </location>
</feature>
<gene>
    <name evidence="2" type="ORF">HMPREF0554_0426</name>
</gene>
<evidence type="ECO:0000313" key="3">
    <source>
        <dbReference type="Proteomes" id="UP000004226"/>
    </source>
</evidence>
<dbReference type="AlphaFoldDB" id="D0GPX6"/>
<evidence type="ECO:0000313" key="2">
    <source>
        <dbReference type="EMBL" id="EEY33851.1"/>
    </source>
</evidence>